<keyword evidence="3" id="KW-1185">Reference proteome</keyword>
<dbReference type="SUPFAM" id="SSF55729">
    <property type="entry name" value="Acyl-CoA N-acyltransferases (Nat)"/>
    <property type="match status" value="1"/>
</dbReference>
<dbReference type="EC" id="2.3.1.-" evidence="2"/>
<accession>A0ABU2S528</accession>
<dbReference type="InterPro" id="IPR013653">
    <property type="entry name" value="GCN5-like_dom"/>
</dbReference>
<dbReference type="Gene3D" id="3.40.630.30">
    <property type="match status" value="1"/>
</dbReference>
<organism evidence="2 3">
    <name type="scientific">Streptomyces johnsoniae</name>
    <dbReference type="NCBI Taxonomy" id="3075532"/>
    <lineage>
        <taxon>Bacteria</taxon>
        <taxon>Bacillati</taxon>
        <taxon>Actinomycetota</taxon>
        <taxon>Actinomycetes</taxon>
        <taxon>Kitasatosporales</taxon>
        <taxon>Streptomycetaceae</taxon>
        <taxon>Streptomyces</taxon>
    </lineage>
</organism>
<gene>
    <name evidence="2" type="ORF">RM779_14505</name>
</gene>
<dbReference type="EMBL" id="JAVREV010000007">
    <property type="protein sequence ID" value="MDT0443791.1"/>
    <property type="molecule type" value="Genomic_DNA"/>
</dbReference>
<dbReference type="RefSeq" id="WP_311618097.1">
    <property type="nucleotide sequence ID" value="NZ_JAVREV010000007.1"/>
</dbReference>
<evidence type="ECO:0000259" key="1">
    <source>
        <dbReference type="PROSITE" id="PS51186"/>
    </source>
</evidence>
<sequence>MEEAEEAEEVEELVRLGDIHRAAGGNGALIWAAQGRGDGSPGPGVRAWRHGAALAVASPNPQQDRLVVGGDGADAGVLLRRVLERVGPSYRLLGEAALIGDLMRRLPGLVPVHHFLWMETMSPTGAGTAGVRWLDARGERQAATLFDRFFPDSYAQPGREGVRRWAGVLDEVNGGAAAEPLVVAADAWSAAGCGFMGGVVTHPAARGRGLARAVCGFVVDALVARHGRTALMVLTGNAPAIATYERLGMTKRLFRAARLPAR</sequence>
<dbReference type="PROSITE" id="PS51186">
    <property type="entry name" value="GNAT"/>
    <property type="match status" value="1"/>
</dbReference>
<evidence type="ECO:0000313" key="3">
    <source>
        <dbReference type="Proteomes" id="UP001183615"/>
    </source>
</evidence>
<feature type="domain" description="N-acetyltransferase" evidence="1">
    <location>
        <begin position="129"/>
        <end position="262"/>
    </location>
</feature>
<proteinExistence type="predicted"/>
<comment type="caution">
    <text evidence="2">The sequence shown here is derived from an EMBL/GenBank/DDBJ whole genome shotgun (WGS) entry which is preliminary data.</text>
</comment>
<keyword evidence="2" id="KW-0012">Acyltransferase</keyword>
<dbReference type="Pfam" id="PF08445">
    <property type="entry name" value="FR47"/>
    <property type="match status" value="1"/>
</dbReference>
<reference evidence="3" key="1">
    <citation type="submission" date="2023-07" db="EMBL/GenBank/DDBJ databases">
        <title>30 novel species of actinomycetes from the DSMZ collection.</title>
        <authorList>
            <person name="Nouioui I."/>
        </authorList>
    </citation>
    <scope>NUCLEOTIDE SEQUENCE [LARGE SCALE GENOMIC DNA]</scope>
    <source>
        <strain evidence="3">DSM 41886</strain>
    </source>
</reference>
<dbReference type="InterPro" id="IPR000182">
    <property type="entry name" value="GNAT_dom"/>
</dbReference>
<protein>
    <submittedName>
        <fullName evidence="2">GNAT family N-acetyltransferase</fullName>
        <ecNumber evidence="2">2.3.1.-</ecNumber>
    </submittedName>
</protein>
<name>A0ABU2S528_9ACTN</name>
<evidence type="ECO:0000313" key="2">
    <source>
        <dbReference type="EMBL" id="MDT0443791.1"/>
    </source>
</evidence>
<dbReference type="InterPro" id="IPR016181">
    <property type="entry name" value="Acyl_CoA_acyltransferase"/>
</dbReference>
<dbReference type="GO" id="GO:0016746">
    <property type="term" value="F:acyltransferase activity"/>
    <property type="evidence" value="ECO:0007669"/>
    <property type="project" value="UniProtKB-KW"/>
</dbReference>
<dbReference type="Proteomes" id="UP001183615">
    <property type="component" value="Unassembled WGS sequence"/>
</dbReference>
<keyword evidence="2" id="KW-0808">Transferase</keyword>